<keyword evidence="4" id="KW-1185">Reference proteome</keyword>
<feature type="domain" description="PPM-type phosphatase" evidence="2">
    <location>
        <begin position="188"/>
        <end position="579"/>
    </location>
</feature>
<accession>A0AAJ0CAC9</accession>
<dbReference type="AlphaFoldDB" id="A0AAJ0CAC9"/>
<reference evidence="3" key="1">
    <citation type="submission" date="2023-06" db="EMBL/GenBank/DDBJ databases">
        <title>Genome-scale phylogeny and comparative genomics of the fungal order Sordariales.</title>
        <authorList>
            <consortium name="Lawrence Berkeley National Laboratory"/>
            <person name="Hensen N."/>
            <person name="Bonometti L."/>
            <person name="Westerberg I."/>
            <person name="Brannstrom I.O."/>
            <person name="Guillou S."/>
            <person name="Cros-Aarteil S."/>
            <person name="Calhoun S."/>
            <person name="Haridas S."/>
            <person name="Kuo A."/>
            <person name="Mondo S."/>
            <person name="Pangilinan J."/>
            <person name="Riley R."/>
            <person name="Labutti K."/>
            <person name="Andreopoulos B."/>
            <person name="Lipzen A."/>
            <person name="Chen C."/>
            <person name="Yanf M."/>
            <person name="Daum C."/>
            <person name="Ng V."/>
            <person name="Clum A."/>
            <person name="Steindorff A."/>
            <person name="Ohm R."/>
            <person name="Martin F."/>
            <person name="Silar P."/>
            <person name="Natvig D."/>
            <person name="Lalanne C."/>
            <person name="Gautier V."/>
            <person name="Ament-Velasquez S.L."/>
            <person name="Kruys A."/>
            <person name="Hutchinson M.I."/>
            <person name="Powell A.J."/>
            <person name="Barry K."/>
            <person name="Miller A.N."/>
            <person name="Grigoriev I.V."/>
            <person name="Debuchy R."/>
            <person name="Gladieux P."/>
            <person name="Thoren M.H."/>
            <person name="Johannesson H."/>
        </authorList>
    </citation>
    <scope>NUCLEOTIDE SEQUENCE</scope>
    <source>
        <strain evidence="3">8032-3</strain>
    </source>
</reference>
<name>A0AAJ0CAC9_9PEZI</name>
<dbReference type="CDD" id="cd00143">
    <property type="entry name" value="PP2Cc"/>
    <property type="match status" value="1"/>
</dbReference>
<evidence type="ECO:0000256" key="1">
    <source>
        <dbReference type="SAM" id="MobiDB-lite"/>
    </source>
</evidence>
<dbReference type="RefSeq" id="XP_060288700.1">
    <property type="nucleotide sequence ID" value="XM_060426460.1"/>
</dbReference>
<dbReference type="GO" id="GO:0004741">
    <property type="term" value="F:[pyruvate dehydrogenase (acetyl-transferring)]-phosphatase activity"/>
    <property type="evidence" value="ECO:0007669"/>
    <property type="project" value="TreeGrafter"/>
</dbReference>
<dbReference type="PANTHER" id="PTHR13832">
    <property type="entry name" value="PROTEIN PHOSPHATASE 2C"/>
    <property type="match status" value="1"/>
</dbReference>
<proteinExistence type="predicted"/>
<sequence>MRRAALRAFRTTLQCSVRGPNRTLPQTYHRHLGLAARYLSSSSSSSSPSSSGRTPPPSPRSHRPGHAPLGEPLRSSMYVRRASAALVSALVGYGAWYSYSGSGEGASLSRAYSSDASGGGDPAVPTRSVLVIGADELHTGTFVGEGPISKATDEGRKVVEMLTPEQATQLLRKGEESYFVNRGQDVVRYDIVQLASNDPIEDDHAEKIVEVPSKADGTGSDWMFWGVFDGHSGWTTSAKLRQSLISIVAREVNDTYRAANGLVPSQEAIDAAIKTGFTRLDDEIVHQSVQKVLQAGNKAVAAETLAPALSGSCALLSFYDSRSKLLRVACTGDSRAVLGRRSESGKWTATPLSVDQTGSNPDEAARLRKLHPGEEHVVRNGRVLGGLEPTRAFGDATYKWTREVSDRLRRQFFGRSQSPLLRTPPYVTAEPVITTTKMEPEQGDFVVMATDGLWEMLTNDEVVGLVGKWVENQRGSPSNSQFDSVWSKIFGSQKGGLPVEVSKGNGDIDGQKTPIRLQQWGVSPDDKDRFVVVDKNVATHLIRNALGGKNQDQVSALLTLPSPYSRRYRDDLTVQVIFFGHGEKTGEVVVNKEATASVKPDLKAKL</sequence>
<dbReference type="InterPro" id="IPR001932">
    <property type="entry name" value="PPM-type_phosphatase-like_dom"/>
</dbReference>
<dbReference type="GO" id="GO:0005739">
    <property type="term" value="C:mitochondrion"/>
    <property type="evidence" value="ECO:0007669"/>
    <property type="project" value="TreeGrafter"/>
</dbReference>
<dbReference type="PROSITE" id="PS51746">
    <property type="entry name" value="PPM_2"/>
    <property type="match status" value="1"/>
</dbReference>
<dbReference type="SMART" id="SM00332">
    <property type="entry name" value="PP2Cc"/>
    <property type="match status" value="1"/>
</dbReference>
<dbReference type="Pfam" id="PF00481">
    <property type="entry name" value="PP2C"/>
    <property type="match status" value="1"/>
</dbReference>
<dbReference type="EMBL" id="MU838997">
    <property type="protein sequence ID" value="KAK1772487.1"/>
    <property type="molecule type" value="Genomic_DNA"/>
</dbReference>
<feature type="compositionally biased region" description="Low complexity" evidence="1">
    <location>
        <begin position="40"/>
        <end position="53"/>
    </location>
</feature>
<dbReference type="PANTHER" id="PTHR13832:SF792">
    <property type="entry name" value="GM14286P"/>
    <property type="match status" value="1"/>
</dbReference>
<feature type="region of interest" description="Disordered" evidence="1">
    <location>
        <begin position="39"/>
        <end position="72"/>
    </location>
</feature>
<protein>
    <submittedName>
        <fullName evidence="3">Phosphatase 2C-like domain-containing protein</fullName>
    </submittedName>
</protein>
<dbReference type="GeneID" id="85309647"/>
<gene>
    <name evidence="3" type="ORF">QBC33DRAFT_521412</name>
</gene>
<evidence type="ECO:0000313" key="3">
    <source>
        <dbReference type="EMBL" id="KAK1772487.1"/>
    </source>
</evidence>
<evidence type="ECO:0000313" key="4">
    <source>
        <dbReference type="Proteomes" id="UP001244011"/>
    </source>
</evidence>
<comment type="caution">
    <text evidence="3">The sequence shown here is derived from an EMBL/GenBank/DDBJ whole genome shotgun (WGS) entry which is preliminary data.</text>
</comment>
<evidence type="ECO:0000259" key="2">
    <source>
        <dbReference type="PROSITE" id="PS51746"/>
    </source>
</evidence>
<organism evidence="3 4">
    <name type="scientific">Phialemonium atrogriseum</name>
    <dbReference type="NCBI Taxonomy" id="1093897"/>
    <lineage>
        <taxon>Eukaryota</taxon>
        <taxon>Fungi</taxon>
        <taxon>Dikarya</taxon>
        <taxon>Ascomycota</taxon>
        <taxon>Pezizomycotina</taxon>
        <taxon>Sordariomycetes</taxon>
        <taxon>Sordariomycetidae</taxon>
        <taxon>Cephalothecales</taxon>
        <taxon>Cephalothecaceae</taxon>
        <taxon>Phialemonium</taxon>
    </lineage>
</organism>
<dbReference type="SUPFAM" id="SSF81606">
    <property type="entry name" value="PP2C-like"/>
    <property type="match status" value="1"/>
</dbReference>
<dbReference type="InterPro" id="IPR015655">
    <property type="entry name" value="PP2C"/>
</dbReference>
<dbReference type="InterPro" id="IPR036457">
    <property type="entry name" value="PPM-type-like_dom_sf"/>
</dbReference>
<dbReference type="Gene3D" id="3.60.40.10">
    <property type="entry name" value="PPM-type phosphatase domain"/>
    <property type="match status" value="1"/>
</dbReference>
<dbReference type="Proteomes" id="UP001244011">
    <property type="component" value="Unassembled WGS sequence"/>
</dbReference>